<dbReference type="Proteomes" id="UP000093561">
    <property type="component" value="Unassembled WGS sequence"/>
</dbReference>
<organism evidence="1 2">
    <name type="scientific">Wuchereria bancrofti</name>
    <dbReference type="NCBI Taxonomy" id="6293"/>
    <lineage>
        <taxon>Eukaryota</taxon>
        <taxon>Metazoa</taxon>
        <taxon>Ecdysozoa</taxon>
        <taxon>Nematoda</taxon>
        <taxon>Chromadorea</taxon>
        <taxon>Rhabditida</taxon>
        <taxon>Spirurina</taxon>
        <taxon>Spiruromorpha</taxon>
        <taxon>Filarioidea</taxon>
        <taxon>Onchocercidae</taxon>
        <taxon>Wuchereria</taxon>
    </lineage>
</organism>
<evidence type="ECO:0000313" key="3">
    <source>
        <dbReference type="WBParaSite" id="mrna-Wban_11128"/>
    </source>
</evidence>
<evidence type="ECO:0000313" key="2">
    <source>
        <dbReference type="WBParaSite" id="mrna-Wban_01273"/>
    </source>
</evidence>
<name>A0AAF5PIR4_WUCBA</name>
<dbReference type="WBParaSite" id="mrna-Wban_01273">
    <property type="protein sequence ID" value="mrna-Wban_01273"/>
    <property type="gene ID" value="Wban_01273"/>
</dbReference>
<protein>
    <submittedName>
        <fullName evidence="2 3">Uncharacterized protein</fullName>
    </submittedName>
</protein>
<reference evidence="1" key="2">
    <citation type="journal article" date="2016" name="Mol. Ecol.">
        <title>Population genomics of the filarial nematode parasite Wuchereria bancrofti from mosquitoes.</title>
        <authorList>
            <person name="Small S.T."/>
            <person name="Reimer L.J."/>
            <person name="Tisch D.J."/>
            <person name="King C.L."/>
            <person name="Christensen B.M."/>
            <person name="Siba P.M."/>
            <person name="Kazura J.W."/>
            <person name="Serre D."/>
            <person name="Zimmerman P.A."/>
        </authorList>
    </citation>
    <scope>NUCLEOTIDE SEQUENCE</scope>
    <source>
        <strain evidence="1">pt0022</strain>
    </source>
</reference>
<dbReference type="WBParaSite" id="mrna-Wban_11128">
    <property type="protein sequence ID" value="mrna-Wban_11128"/>
    <property type="gene ID" value="Wban_11128"/>
</dbReference>
<evidence type="ECO:0000313" key="1">
    <source>
        <dbReference type="Proteomes" id="UP000093561"/>
    </source>
</evidence>
<reference evidence="1" key="1">
    <citation type="submission" date="2015-03" db="EMBL/GenBank/DDBJ databases">
        <title>Wuchereria bancrofti Genome Sequencing Papua New Guinea Strain.</title>
        <authorList>
            <person name="Small S.T."/>
            <person name="Serre D."/>
            <person name="Zimmerman P.A."/>
        </authorList>
    </citation>
    <scope>NUCLEOTIDE SEQUENCE [LARGE SCALE GENOMIC DNA]</scope>
    <source>
        <strain evidence="1">pt0022</strain>
    </source>
</reference>
<dbReference type="AlphaFoldDB" id="A0AAF5PIR4"/>
<sequence length="35" mass="3908">MISKNFIIATTETGNNVALSYLEEYESESTDINLP</sequence>
<proteinExistence type="predicted"/>
<reference evidence="2 3" key="3">
    <citation type="submission" date="2024-02" db="UniProtKB">
        <authorList>
            <consortium name="WormBaseParasite"/>
        </authorList>
    </citation>
    <scope>IDENTIFICATION</scope>
    <source>
        <strain evidence="2 3">pt0022</strain>
    </source>
</reference>
<accession>A0AAF5PIR4</accession>